<dbReference type="InterPro" id="IPR010982">
    <property type="entry name" value="Lambda_DNA-bd_dom_sf"/>
</dbReference>
<dbReference type="Proteomes" id="UP000036270">
    <property type="component" value="Unassembled WGS sequence"/>
</dbReference>
<keyword evidence="2" id="KW-1185">Reference proteome</keyword>
<dbReference type="PATRIC" id="fig|67855.3.peg.1897"/>
<gene>
    <name evidence="1" type="ORF">RO21_09065</name>
</gene>
<evidence type="ECO:0000313" key="2">
    <source>
        <dbReference type="Proteomes" id="UP000036270"/>
    </source>
</evidence>
<evidence type="ECO:0000313" key="1">
    <source>
        <dbReference type="EMBL" id="KMK50926.1"/>
    </source>
</evidence>
<sequence length="65" mass="7282">MTPIEKAIQAVGSQAKLAKALGKKSQFIYRMKKKDGKIATQDISPDKWAEVTGLRKAELFPDYQD</sequence>
<dbReference type="RefSeq" id="WP_047977467.1">
    <property type="nucleotide sequence ID" value="NZ_JWIZ01000059.1"/>
</dbReference>
<proteinExistence type="predicted"/>
<protein>
    <recommendedName>
        <fullName evidence="3">Cro/Cl family transcriptional regulator</fullName>
    </recommendedName>
</protein>
<dbReference type="AlphaFoldDB" id="A0A0J5P3S1"/>
<dbReference type="Gene3D" id="1.10.260.40">
    <property type="entry name" value="lambda repressor-like DNA-binding domains"/>
    <property type="match status" value="1"/>
</dbReference>
<evidence type="ECO:0008006" key="3">
    <source>
        <dbReference type="Google" id="ProtNLM"/>
    </source>
</evidence>
<comment type="caution">
    <text evidence="1">The sequence shown here is derived from an EMBL/GenBank/DDBJ whole genome shotgun (WGS) entry which is preliminary data.</text>
</comment>
<name>A0A0J5P3S1_9PAST</name>
<accession>A0A0J5P3S1</accession>
<dbReference type="GO" id="GO:0003677">
    <property type="term" value="F:DNA binding"/>
    <property type="evidence" value="ECO:0007669"/>
    <property type="project" value="InterPro"/>
</dbReference>
<dbReference type="EMBL" id="JWIZ01000059">
    <property type="protein sequence ID" value="KMK50926.1"/>
    <property type="molecule type" value="Genomic_DNA"/>
</dbReference>
<organism evidence="1 2">
    <name type="scientific">Muribacter muris</name>
    <dbReference type="NCBI Taxonomy" id="67855"/>
    <lineage>
        <taxon>Bacteria</taxon>
        <taxon>Pseudomonadati</taxon>
        <taxon>Pseudomonadota</taxon>
        <taxon>Gammaproteobacteria</taxon>
        <taxon>Pasteurellales</taxon>
        <taxon>Pasteurellaceae</taxon>
        <taxon>Muribacter</taxon>
    </lineage>
</organism>
<reference evidence="1 2" key="1">
    <citation type="submission" date="2014-12" db="EMBL/GenBank/DDBJ databases">
        <title>Reclassification of Actinobacillus muris as Muribacter muris.</title>
        <authorList>
            <person name="Christensen H."/>
            <person name="Nicklas W."/>
            <person name="Bisgaard M."/>
        </authorList>
    </citation>
    <scope>NUCLEOTIDE SEQUENCE [LARGE SCALE GENOMIC DNA]</scope>
    <source>
        <strain evidence="1 2">Ackerman80-443D</strain>
    </source>
</reference>